<gene>
    <name evidence="2" type="ORF">Pmar_PMAR011522</name>
</gene>
<dbReference type="InterPro" id="IPR011989">
    <property type="entry name" value="ARM-like"/>
</dbReference>
<dbReference type="Proteomes" id="UP000007800">
    <property type="component" value="Unassembled WGS sequence"/>
</dbReference>
<dbReference type="OMA" id="ECYWRIV"/>
<dbReference type="AlphaFoldDB" id="C5LC13"/>
<proteinExistence type="predicted"/>
<dbReference type="InParanoid" id="C5LC13"/>
<evidence type="ECO:0000313" key="2">
    <source>
        <dbReference type="EMBL" id="EER05496.1"/>
    </source>
</evidence>
<feature type="region of interest" description="Disordered" evidence="1">
    <location>
        <begin position="450"/>
        <end position="495"/>
    </location>
</feature>
<keyword evidence="3" id="KW-1185">Reference proteome</keyword>
<reference evidence="2 3" key="1">
    <citation type="submission" date="2008-07" db="EMBL/GenBank/DDBJ databases">
        <authorList>
            <person name="El-Sayed N."/>
            <person name="Caler E."/>
            <person name="Inman J."/>
            <person name="Amedeo P."/>
            <person name="Hass B."/>
            <person name="Wortman J."/>
        </authorList>
    </citation>
    <scope>NUCLEOTIDE SEQUENCE [LARGE SCALE GENOMIC DNA]</scope>
    <source>
        <strain evidence="3">ATCC 50983 / TXsc</strain>
    </source>
</reference>
<protein>
    <submittedName>
        <fullName evidence="2">Uncharacterized protein</fullName>
    </submittedName>
</protein>
<name>C5LC13_PERM5</name>
<dbReference type="SUPFAM" id="SSF48371">
    <property type="entry name" value="ARM repeat"/>
    <property type="match status" value="1"/>
</dbReference>
<evidence type="ECO:0000313" key="3">
    <source>
        <dbReference type="Proteomes" id="UP000007800"/>
    </source>
</evidence>
<dbReference type="RefSeq" id="XP_002773680.1">
    <property type="nucleotide sequence ID" value="XM_002773634.1"/>
</dbReference>
<dbReference type="InterPro" id="IPR016024">
    <property type="entry name" value="ARM-type_fold"/>
</dbReference>
<evidence type="ECO:0000256" key="1">
    <source>
        <dbReference type="SAM" id="MobiDB-lite"/>
    </source>
</evidence>
<sequence length="529" mass="58093">MGFLYELAHRHDVASLLREESSARKIFSALDRGSPSVCRRTIELISVLGRREPSFWRLLVDSIDDRPSALDSLCHLAIEGPRSVKSHAAWLISSLANYDESEAAHTLALVGALVRLLNANHGDPTVLEHALWGLTQICLDSDEVVDGLLTMGVPSIVCNLQSDRDWTGVQGQRMRAVAHLATSERLKADMLVNTAVLRILAQELETTPRANAAVGCIANLARGAPEVGEELCLLRVLPRLISLVQLNMSAIAVEAIAELALAPVIVEELMRLDAIEGLLSCTHRLLDNYQTGTKIPNSESETDPPMIQPGAYEEEDDVYIPLVVASLINRIARVAAITLEIVMSSGQFNAASRDAVLVCGGVEIIVRVADCGRSDSRTMLEVISSIRVLGRDGGSTGLAESGAMSILYSAIHERPRHATVKEEAELTLRTLPVDLQECYWRIVEKHENDERDEEMQSWMRPVRDRRKSPVEGWEPGNNPAEDADGPGSGQDTRGEEYHVASRFEDSSGSFLIILALKLSWRFTITVTLY</sequence>
<dbReference type="EMBL" id="GG680918">
    <property type="protein sequence ID" value="EER05496.1"/>
    <property type="molecule type" value="Genomic_DNA"/>
</dbReference>
<accession>C5LC13</accession>
<organism evidence="3">
    <name type="scientific">Perkinsus marinus (strain ATCC 50983 / TXsc)</name>
    <dbReference type="NCBI Taxonomy" id="423536"/>
    <lineage>
        <taxon>Eukaryota</taxon>
        <taxon>Sar</taxon>
        <taxon>Alveolata</taxon>
        <taxon>Perkinsozoa</taxon>
        <taxon>Perkinsea</taxon>
        <taxon>Perkinsida</taxon>
        <taxon>Perkinsidae</taxon>
        <taxon>Perkinsus</taxon>
    </lineage>
</organism>
<dbReference type="Gene3D" id="1.25.10.10">
    <property type="entry name" value="Leucine-rich Repeat Variant"/>
    <property type="match status" value="1"/>
</dbReference>
<dbReference type="GeneID" id="9042020"/>
<dbReference type="OrthoDB" id="10670976at2759"/>